<name>A0A7I8VTX2_9ANNE</name>
<feature type="signal peptide" evidence="13">
    <location>
        <begin position="1"/>
        <end position="26"/>
    </location>
</feature>
<dbReference type="InterPro" id="IPR000945">
    <property type="entry name" value="DBH-like"/>
</dbReference>
<dbReference type="PROSITE" id="PS00084">
    <property type="entry name" value="CU2_MONOOXYGENASE_1"/>
    <property type="match status" value="1"/>
</dbReference>
<dbReference type="Pfam" id="PF03351">
    <property type="entry name" value="DOMON"/>
    <property type="match status" value="1"/>
</dbReference>
<keyword evidence="10" id="KW-0472">Membrane</keyword>
<feature type="domain" description="DOMON" evidence="14">
    <location>
        <begin position="79"/>
        <end position="197"/>
    </location>
</feature>
<accession>A0A7I8VTX2</accession>
<evidence type="ECO:0000256" key="9">
    <source>
        <dbReference type="ARBA" id="ARBA00023033"/>
    </source>
</evidence>
<comment type="caution">
    <text evidence="15">The sequence shown here is derived from an EMBL/GenBank/DDBJ whole genome shotgun (WGS) entry which is preliminary data.</text>
</comment>
<dbReference type="GO" id="GO:0042420">
    <property type="term" value="P:dopamine catabolic process"/>
    <property type="evidence" value="ECO:0007669"/>
    <property type="project" value="TreeGrafter"/>
</dbReference>
<dbReference type="Pfam" id="PF01082">
    <property type="entry name" value="Cu2_monooxygen"/>
    <property type="match status" value="1"/>
</dbReference>
<sequence length="621" mass="71217">MLKLFNRRSFIHFLILLSQYQLGCLGRRSQNNLLRTLSFLTKSSWNDNSTEDNEQKSQLKSSSGEQFQYENDVILDGHKRFHLFWNFDNVLEEVTFEIEAKIKKDQFFAFGFSDYGEFINADYAILWTDKDGKPHFQDAHTDHSGLIHVDKSQDYNLLNFTTKSNKVILTFKRFYDTCDNDDYLIDSGTTHLLYAVGIGHPRSAENINITSLRPSMTRVQIIKSELVDPEFPKDTETFAMTVENVKVPAEETTYWCVVKKLPNMSEKHHIIQFGGKITPTSEGVVHHMEVFHCDAPPGVEIPHYEGKCIKEGRPKGLESCRNVIGAWAMGAQPLTYPEEAGYPVGGKDSNPYVMLEVHYNNPDLISGIVDSSGIEFHVTKTLRKYDAGIMELGLEYTDKYALPPGLNQWDLDGHCIPECTKVGLPEKGIKVFASQLHTHLTGRRAFTKHYRNGVELPELNRDNHYSPHFQEIRKLKRQVTVLPGDSLVTTCQDQTANRRRITLGGFAISDEMCVNYIHYYPKVDLEVCKSSVTTESLYKYFKYMNEYAWQPTSPNKGISDNYKSIEWSPANIDLLRTFYIESPLSMQCNKSDGTRFEGEWEGQKIPDILYPIPPRERPCLT</sequence>
<dbReference type="CDD" id="cd09631">
    <property type="entry name" value="DOMON_DOH"/>
    <property type="match status" value="1"/>
</dbReference>
<dbReference type="InterPro" id="IPR036939">
    <property type="entry name" value="Cu2_ascorb_mOase_N_sf"/>
</dbReference>
<evidence type="ECO:0000256" key="7">
    <source>
        <dbReference type="ARBA" id="ARBA00023002"/>
    </source>
</evidence>
<dbReference type="FunFam" id="2.60.120.310:FF:000004">
    <property type="entry name" value="DBH-like monooxygenase protein 1"/>
    <property type="match status" value="1"/>
</dbReference>
<comment type="similarity">
    <text evidence="3">Belongs to the copper type II ascorbate-dependent monooxygenase family.</text>
</comment>
<evidence type="ECO:0000256" key="4">
    <source>
        <dbReference type="ARBA" id="ARBA00022692"/>
    </source>
</evidence>
<dbReference type="GO" id="GO:0005615">
    <property type="term" value="C:extracellular space"/>
    <property type="evidence" value="ECO:0007669"/>
    <property type="project" value="TreeGrafter"/>
</dbReference>
<evidence type="ECO:0000256" key="1">
    <source>
        <dbReference type="ARBA" id="ARBA00001973"/>
    </source>
</evidence>
<reference evidence="15 16" key="1">
    <citation type="submission" date="2020-08" db="EMBL/GenBank/DDBJ databases">
        <authorList>
            <person name="Hejnol A."/>
        </authorList>
    </citation>
    <scope>NUCLEOTIDE SEQUENCE [LARGE SCALE GENOMIC DNA]</scope>
</reference>
<keyword evidence="11" id="KW-1015">Disulfide bond</keyword>
<dbReference type="PRINTS" id="PR00767">
    <property type="entry name" value="DBMONOXGNASE"/>
</dbReference>
<dbReference type="SMART" id="SM00664">
    <property type="entry name" value="DoH"/>
    <property type="match status" value="1"/>
</dbReference>
<dbReference type="Gene3D" id="2.60.120.310">
    <property type="entry name" value="Copper type II, ascorbate-dependent monooxygenase, N-terminal domain"/>
    <property type="match status" value="1"/>
</dbReference>
<comment type="cofactor">
    <cofactor evidence="1">
        <name>Cu(2+)</name>
        <dbReference type="ChEBI" id="CHEBI:29036"/>
    </cofactor>
</comment>
<dbReference type="AlphaFoldDB" id="A0A7I8VTX2"/>
<evidence type="ECO:0000256" key="13">
    <source>
        <dbReference type="SAM" id="SignalP"/>
    </source>
</evidence>
<keyword evidence="16" id="KW-1185">Reference proteome</keyword>
<evidence type="ECO:0000256" key="3">
    <source>
        <dbReference type="ARBA" id="ARBA00010676"/>
    </source>
</evidence>
<keyword evidence="13" id="KW-0732">Signal</keyword>
<dbReference type="InterPro" id="IPR008977">
    <property type="entry name" value="PHM/PNGase_F_dom_sf"/>
</dbReference>
<gene>
    <name evidence="15" type="ORF">DGYR_LOCUS7184</name>
</gene>
<feature type="chain" id="PRO_5029509136" evidence="13">
    <location>
        <begin position="27"/>
        <end position="621"/>
    </location>
</feature>
<dbReference type="GO" id="GO:0006589">
    <property type="term" value="P:octopamine biosynthetic process"/>
    <property type="evidence" value="ECO:0007669"/>
    <property type="project" value="TreeGrafter"/>
</dbReference>
<dbReference type="InterPro" id="IPR024548">
    <property type="entry name" value="Cu2_monoox_C"/>
</dbReference>
<dbReference type="InterPro" id="IPR005018">
    <property type="entry name" value="DOMON_domain"/>
</dbReference>
<dbReference type="PROSITE" id="PS50836">
    <property type="entry name" value="DOMON"/>
    <property type="match status" value="1"/>
</dbReference>
<dbReference type="EMBL" id="CAJFCJ010000009">
    <property type="protein sequence ID" value="CAD5118871.1"/>
    <property type="molecule type" value="Genomic_DNA"/>
</dbReference>
<dbReference type="Proteomes" id="UP000549394">
    <property type="component" value="Unassembled WGS sequence"/>
</dbReference>
<comment type="subcellular location">
    <subcellularLocation>
        <location evidence="2">Membrane</location>
        <topology evidence="2">Single-pass membrane protein</topology>
    </subcellularLocation>
</comment>
<dbReference type="InterPro" id="IPR000323">
    <property type="entry name" value="Cu2_ascorb_mOase_N"/>
</dbReference>
<keyword evidence="7" id="KW-0560">Oxidoreductase</keyword>
<protein>
    <submittedName>
        <fullName evidence="15">DgyrCDS7545</fullName>
    </submittedName>
</protein>
<evidence type="ECO:0000256" key="10">
    <source>
        <dbReference type="ARBA" id="ARBA00023136"/>
    </source>
</evidence>
<dbReference type="Gene3D" id="2.60.120.230">
    <property type="match status" value="1"/>
</dbReference>
<dbReference type="InterPro" id="IPR014784">
    <property type="entry name" value="Cu2_ascorb_mOase-like_C"/>
</dbReference>
<dbReference type="SUPFAM" id="SSF49742">
    <property type="entry name" value="PHM/PNGase F"/>
    <property type="match status" value="2"/>
</dbReference>
<dbReference type="OrthoDB" id="129121at2759"/>
<dbReference type="InterPro" id="IPR020611">
    <property type="entry name" value="Cu2_ascorb_mOase_CS-1"/>
</dbReference>
<keyword evidence="4" id="KW-0812">Transmembrane</keyword>
<evidence type="ECO:0000256" key="11">
    <source>
        <dbReference type="ARBA" id="ARBA00023157"/>
    </source>
</evidence>
<keyword evidence="9" id="KW-0503">Monooxygenase</keyword>
<evidence type="ECO:0000256" key="8">
    <source>
        <dbReference type="ARBA" id="ARBA00023008"/>
    </source>
</evidence>
<keyword evidence="8" id="KW-0186">Copper</keyword>
<keyword evidence="5" id="KW-0479">Metal-binding</keyword>
<dbReference type="GO" id="GO:0030667">
    <property type="term" value="C:secretory granule membrane"/>
    <property type="evidence" value="ECO:0007669"/>
    <property type="project" value="TreeGrafter"/>
</dbReference>
<dbReference type="PANTHER" id="PTHR10157">
    <property type="entry name" value="DOPAMINE BETA HYDROXYLASE RELATED"/>
    <property type="match status" value="1"/>
</dbReference>
<dbReference type="PANTHER" id="PTHR10157:SF29">
    <property type="entry name" value="DOPAMINE BETA-HYDROXYLASE"/>
    <property type="match status" value="1"/>
</dbReference>
<dbReference type="FunFam" id="2.60.120.230:FF:000001">
    <property type="entry name" value="Monooxygenase, DBH-like 1"/>
    <property type="match status" value="1"/>
</dbReference>
<dbReference type="Pfam" id="PF03712">
    <property type="entry name" value="Cu2_monoox_C"/>
    <property type="match status" value="1"/>
</dbReference>
<evidence type="ECO:0000259" key="14">
    <source>
        <dbReference type="PROSITE" id="PS50836"/>
    </source>
</evidence>
<evidence type="ECO:0000256" key="2">
    <source>
        <dbReference type="ARBA" id="ARBA00004167"/>
    </source>
</evidence>
<dbReference type="GO" id="GO:0004500">
    <property type="term" value="F:dopamine beta-monooxygenase activity"/>
    <property type="evidence" value="ECO:0007669"/>
    <property type="project" value="InterPro"/>
</dbReference>
<evidence type="ECO:0000256" key="6">
    <source>
        <dbReference type="ARBA" id="ARBA00022989"/>
    </source>
</evidence>
<evidence type="ECO:0000313" key="16">
    <source>
        <dbReference type="Proteomes" id="UP000549394"/>
    </source>
</evidence>
<organism evidence="15 16">
    <name type="scientific">Dimorphilus gyrociliatus</name>
    <dbReference type="NCBI Taxonomy" id="2664684"/>
    <lineage>
        <taxon>Eukaryota</taxon>
        <taxon>Metazoa</taxon>
        <taxon>Spiralia</taxon>
        <taxon>Lophotrochozoa</taxon>
        <taxon>Annelida</taxon>
        <taxon>Polychaeta</taxon>
        <taxon>Polychaeta incertae sedis</taxon>
        <taxon>Dinophilidae</taxon>
        <taxon>Dimorphilus</taxon>
    </lineage>
</organism>
<dbReference type="InterPro" id="IPR045266">
    <property type="entry name" value="DOH_DOMON"/>
</dbReference>
<proteinExistence type="inferred from homology"/>
<dbReference type="GO" id="GO:0042421">
    <property type="term" value="P:norepinephrine biosynthetic process"/>
    <property type="evidence" value="ECO:0007669"/>
    <property type="project" value="TreeGrafter"/>
</dbReference>
<dbReference type="InterPro" id="IPR028460">
    <property type="entry name" value="Tbh/DBH"/>
</dbReference>
<keyword evidence="12" id="KW-0325">Glycoprotein</keyword>
<evidence type="ECO:0000256" key="12">
    <source>
        <dbReference type="ARBA" id="ARBA00023180"/>
    </source>
</evidence>
<dbReference type="GO" id="GO:0005507">
    <property type="term" value="F:copper ion binding"/>
    <property type="evidence" value="ECO:0007669"/>
    <property type="project" value="InterPro"/>
</dbReference>
<evidence type="ECO:0000313" key="15">
    <source>
        <dbReference type="EMBL" id="CAD5118871.1"/>
    </source>
</evidence>
<keyword evidence="6" id="KW-1133">Transmembrane helix</keyword>
<evidence type="ECO:0000256" key="5">
    <source>
        <dbReference type="ARBA" id="ARBA00022723"/>
    </source>
</evidence>